<reference evidence="6" key="1">
    <citation type="submission" date="2019-05" db="EMBL/GenBank/DDBJ databases">
        <authorList>
            <person name="Zhang S."/>
            <person name="Liu J."/>
        </authorList>
    </citation>
    <scope>NUCLEOTIDE SEQUENCE [LARGE SCALE GENOMIC DNA]</scope>
</reference>
<reference evidence="6" key="3">
    <citation type="submission" date="2025-09" db="UniProtKB">
        <authorList>
            <consortium name="Ensembl"/>
        </authorList>
    </citation>
    <scope>IDENTIFICATION</scope>
</reference>
<evidence type="ECO:0000256" key="5">
    <source>
        <dbReference type="SAM" id="MobiDB-lite"/>
    </source>
</evidence>
<keyword evidence="1" id="KW-0805">Transcription regulation</keyword>
<dbReference type="PANTHER" id="PTHR16088">
    <property type="entry name" value="YY1 ASSOCIATED PROTEIN-RELATED"/>
    <property type="match status" value="1"/>
</dbReference>
<dbReference type="Ensembl" id="ENSBGRT00000039733.1">
    <property type="protein sequence ID" value="ENSBGRP00000034359.1"/>
    <property type="gene ID" value="ENSBGRG00000021494.1"/>
</dbReference>
<evidence type="ECO:0000256" key="4">
    <source>
        <dbReference type="SAM" id="Coils"/>
    </source>
</evidence>
<name>A0A8B9YBE7_BOSMU</name>
<keyword evidence="7" id="KW-1185">Reference proteome</keyword>
<keyword evidence="4" id="KW-0175">Coiled coil</keyword>
<dbReference type="InterPro" id="IPR052435">
    <property type="entry name" value="YY1-Transcr_Regul"/>
</dbReference>
<dbReference type="GeneTree" id="ENSGT00390000016256"/>
<dbReference type="GO" id="GO:0006355">
    <property type="term" value="P:regulation of DNA-templated transcription"/>
    <property type="evidence" value="ECO:0007669"/>
    <property type="project" value="TreeGrafter"/>
</dbReference>
<dbReference type="AlphaFoldDB" id="A0A8B9YBE7"/>
<evidence type="ECO:0000256" key="1">
    <source>
        <dbReference type="ARBA" id="ARBA00023015"/>
    </source>
</evidence>
<evidence type="ECO:0000256" key="3">
    <source>
        <dbReference type="ARBA" id="ARBA00023242"/>
    </source>
</evidence>
<dbReference type="PANTHER" id="PTHR16088:SF3">
    <property type="entry name" value="GON-4-LIKE PROTEIN"/>
    <property type="match status" value="1"/>
</dbReference>
<reference evidence="6" key="2">
    <citation type="submission" date="2025-08" db="UniProtKB">
        <authorList>
            <consortium name="Ensembl"/>
        </authorList>
    </citation>
    <scope>IDENTIFICATION</scope>
</reference>
<accession>A0A8B9YBE7</accession>
<keyword evidence="3" id="KW-0539">Nucleus</keyword>
<organism evidence="6 7">
    <name type="scientific">Bos mutus grunniens</name>
    <name type="common">Wild yak</name>
    <name type="synonym">Bos grunniens</name>
    <dbReference type="NCBI Taxonomy" id="30521"/>
    <lineage>
        <taxon>Eukaryota</taxon>
        <taxon>Metazoa</taxon>
        <taxon>Chordata</taxon>
        <taxon>Craniata</taxon>
        <taxon>Vertebrata</taxon>
        <taxon>Euteleostomi</taxon>
        <taxon>Mammalia</taxon>
        <taxon>Eutheria</taxon>
        <taxon>Laurasiatheria</taxon>
        <taxon>Artiodactyla</taxon>
        <taxon>Ruminantia</taxon>
        <taxon>Pecora</taxon>
        <taxon>Bovidae</taxon>
        <taxon>Bovinae</taxon>
        <taxon>Bos</taxon>
    </lineage>
</organism>
<keyword evidence="2" id="KW-0804">Transcription</keyword>
<evidence type="ECO:0000313" key="6">
    <source>
        <dbReference type="Ensembl" id="ENSBGRP00000034359.1"/>
    </source>
</evidence>
<dbReference type="GO" id="GO:0005634">
    <property type="term" value="C:nucleus"/>
    <property type="evidence" value="ECO:0007669"/>
    <property type="project" value="TreeGrafter"/>
</dbReference>
<feature type="region of interest" description="Disordered" evidence="5">
    <location>
        <begin position="1"/>
        <end position="29"/>
    </location>
</feature>
<dbReference type="Proteomes" id="UP000694520">
    <property type="component" value="Chromosome 3"/>
</dbReference>
<sequence length="714" mass="79346">MEESFETFQDEKGFSSMEYDGPEQEECVAEPRPNFNTSQALWFEKPLANLLNEQHRTMKELLEQLKMKKSSAKQQQEVERVKPQREKVHQTLILDPVQRKRLQQQMQQHVQLLTQIHLLASSNPSLRLESSTTRIFLKELGTFAQNSIALHHQFSPKFQTLFQPCNLMGAMKLTEAFSTQVSVDWSPRKTLTKTAYRLPYLLKQVAWILATSKVFMYPELLPVCSLKPMNPQDKNFFTKAEDSSLALGRKHFEGTEFPKPLISKYLLTCKTAHQLTVRIKNLNMNRAPDNIIKVLPKTKQLPILMKCCEEIQPHQWKPPRVRKCDRTTEINSDPGLGKGSSELESETRYPLLLPKGVVLKLKPVANRFSRKAWRQKPLPSLCFQPSSSSGKTPARSAHFEAPPSKMVVRIPPLIQPATVLQAVPGGPPLGVPGGDSFESPAALPATAAEARTSFPLPEPQTLLSSAPVPKLMLPSLAPSEFQKKGPKASLCLKPAPLIHPAPVFFTVPATTVKVVSLGSGCNVMQPVSAAVAQSPQTIPITTLLVNPIPFPCSLNQPLVASSIPPLIVSGTSVNLSVPSTPEDKAPVNVDVGCPLAEGKNAFQGLEPKLELWELSPLCAAVFPKEEHSPGPPATDRVCQKQLSESSAYGWTIVKTEEGRQAPEPLPQGFRESLNTSPEDLEEIPGEDIYGRSLDQDIHYEIKDEHWETEHWLPK</sequence>
<proteinExistence type="predicted"/>
<protein>
    <submittedName>
        <fullName evidence="6">Uncharacterized protein</fullName>
    </submittedName>
</protein>
<feature type="region of interest" description="Disordered" evidence="5">
    <location>
        <begin position="656"/>
        <end position="689"/>
    </location>
</feature>
<evidence type="ECO:0000256" key="2">
    <source>
        <dbReference type="ARBA" id="ARBA00023163"/>
    </source>
</evidence>
<feature type="region of interest" description="Disordered" evidence="5">
    <location>
        <begin position="319"/>
        <end position="344"/>
    </location>
</feature>
<dbReference type="GO" id="GO:0003712">
    <property type="term" value="F:transcription coregulator activity"/>
    <property type="evidence" value="ECO:0007669"/>
    <property type="project" value="TreeGrafter"/>
</dbReference>
<evidence type="ECO:0000313" key="7">
    <source>
        <dbReference type="Proteomes" id="UP000694520"/>
    </source>
</evidence>
<feature type="coiled-coil region" evidence="4">
    <location>
        <begin position="48"/>
        <end position="78"/>
    </location>
</feature>